<feature type="signal peptide" evidence="2">
    <location>
        <begin position="1"/>
        <end position="26"/>
    </location>
</feature>
<gene>
    <name evidence="3" type="ORF">JFY56_12860</name>
</gene>
<evidence type="ECO:0000313" key="3">
    <source>
        <dbReference type="EMBL" id="MBO3276119.1"/>
    </source>
</evidence>
<evidence type="ECO:0000313" key="4">
    <source>
        <dbReference type="Proteomes" id="UP000669060"/>
    </source>
</evidence>
<keyword evidence="4" id="KW-1185">Reference proteome</keyword>
<reference evidence="3 4" key="1">
    <citation type="submission" date="2020-12" db="EMBL/GenBank/DDBJ databases">
        <title>Pseudomonas schmalbachii sp. nov. isolated from millipede gut.</title>
        <authorList>
            <person name="Shelomi M."/>
        </authorList>
    </citation>
    <scope>NUCLEOTIDE SEQUENCE [LARGE SCALE GENOMIC DNA]</scope>
    <source>
        <strain evidence="3 4">Milli4</strain>
    </source>
</reference>
<evidence type="ECO:0008006" key="5">
    <source>
        <dbReference type="Google" id="ProtNLM"/>
    </source>
</evidence>
<name>A0ABS3TU64_9PSED</name>
<dbReference type="EMBL" id="JAELYA010000004">
    <property type="protein sequence ID" value="MBO3276119.1"/>
    <property type="molecule type" value="Genomic_DNA"/>
</dbReference>
<dbReference type="RefSeq" id="WP_208314144.1">
    <property type="nucleotide sequence ID" value="NZ_JAELYA010000004.1"/>
</dbReference>
<comment type="caution">
    <text evidence="3">The sequence shown here is derived from an EMBL/GenBank/DDBJ whole genome shotgun (WGS) entry which is preliminary data.</text>
</comment>
<keyword evidence="2" id="KW-0732">Signal</keyword>
<feature type="chain" id="PRO_5046857966" description="Lipoprotein" evidence="2">
    <location>
        <begin position="27"/>
        <end position="124"/>
    </location>
</feature>
<feature type="region of interest" description="Disordered" evidence="1">
    <location>
        <begin position="99"/>
        <end position="124"/>
    </location>
</feature>
<evidence type="ECO:0000256" key="1">
    <source>
        <dbReference type="SAM" id="MobiDB-lite"/>
    </source>
</evidence>
<evidence type="ECO:0000256" key="2">
    <source>
        <dbReference type="SAM" id="SignalP"/>
    </source>
</evidence>
<accession>A0ABS3TU64</accession>
<protein>
    <recommendedName>
        <fullName evidence="5">Lipoprotein</fullName>
    </recommendedName>
</protein>
<sequence length="124" mass="13072">MKSFVVRVLSPVAVALLLSACQSVSTAPSGFESELAAGNLEAAQLKLGSEQENPAQLTERRKRLADAYLQRSREALQKGDMNGASAALARARSLTPKAPAVAADVGALQKQQAEPEKPPCEPMD</sequence>
<proteinExistence type="predicted"/>
<dbReference type="PROSITE" id="PS51257">
    <property type="entry name" value="PROKAR_LIPOPROTEIN"/>
    <property type="match status" value="1"/>
</dbReference>
<feature type="compositionally biased region" description="Basic and acidic residues" evidence="1">
    <location>
        <begin position="113"/>
        <end position="124"/>
    </location>
</feature>
<organism evidence="3 4">
    <name type="scientific">Pseudomonas schmalbachii</name>
    <dbReference type="NCBI Taxonomy" id="2816993"/>
    <lineage>
        <taxon>Bacteria</taxon>
        <taxon>Pseudomonadati</taxon>
        <taxon>Pseudomonadota</taxon>
        <taxon>Gammaproteobacteria</taxon>
        <taxon>Pseudomonadales</taxon>
        <taxon>Pseudomonadaceae</taxon>
        <taxon>Pseudomonas</taxon>
    </lineage>
</organism>
<dbReference type="Proteomes" id="UP000669060">
    <property type="component" value="Unassembled WGS sequence"/>
</dbReference>